<dbReference type="InterPro" id="IPR025406">
    <property type="entry name" value="DUF4132"/>
</dbReference>
<dbReference type="OrthoDB" id="4554725at2"/>
<dbReference type="KEGG" id="acij:JS278_01283"/>
<protein>
    <recommendedName>
        <fullName evidence="1">DUF4132 domain-containing protein</fullName>
    </recommendedName>
</protein>
<sequence>MTQPLQTPEWYGLPDAWQRQILPDRDRHRPASAPRIRQEDVAAAQEAISPLMPRARRMVAASPSPVRDADPASPLGVAAMTVALLSASGADWTTRSKLLKTLPKLWLAQMSLSSAVACAAELAGLCLEEAGEQMIVRPACTDDNDQARAANWTWAAEALCTPVAACDDATHEQVIEVLEDYASGAPPQRLVAAYLAPERDDWAQAAMVGTDPLPKLALAVPHTGDQLLRLLDRIHSYWAGGSGFTHLVTAVDRIGADSIPALKALLGSDPDAAAARNYYSLLAELPSDEALGLLIDHIDDARAGVAVVTAIDRRPGPALELLARRASANRSSAELLVSRVRSDRELAAEVADRLPAGAAARIRAVLAEENHPDADPSQLPALLVSPPWAGKRTRAAQTVLEVLAAPDDARLDWLPGEQEEWLALPNYQRGRNPPPASSWQQLADEVMAGKRVWGHIQLLLINAPETLLRPLLARMTIRDLWDAQDWMRIVLARFGDDALPMVLDAARRQPSTCAGLLMPVGGAPVATVMAGWLRLKTVRPVAEQWFARHVDDAVTGLIPIALGKPGKARSEAENALRRITVREGRPAVEQAASGFGPGVGTALDSVLDADPLEALPSRMPKPPTWLSPNALPPLLTRADTAVPATMVPDVVTVLALSRLDEPYAGVEVLRESFDAGSLAAFARALFERWRIAGYPAKQGWVLDAQGLLGDDETVRMLSPLIRAWPKEGGYRRAVNALPVLAAIGTDIALMHLHRISRKVPSKPLRAQAVALIDEIAEELGLTAEELADRLVPDLDLEADGSRTLDYGPRRFTVGFDESLRPYVSQEGVRRKTLPKPGVKDDTELAKASYDWFRMMKKEVRAIAADQVRRLEAAMVSQRSWTPEIFASVFADHPFMVHLARRLVWTAQIGDVTTGFRLAEDRTLADVEDEGYALPDGAEIRVAHPLLLGADRVAEWSQIFGDYEILQPFEQLGRAVKAATAEELSSNTIRRAEARTVKSTKVLGLESRGWYRAAPEDAGIQPWVCRHLPGDQTLVIALEPGIIIGEPNFEDFAEQKLGPAILTRGDYSWQNEPDGDLSALGPVLVSEVLRDLEWLVS</sequence>
<proteinExistence type="predicted"/>
<dbReference type="EMBL" id="CP025198">
    <property type="protein sequence ID" value="AXE38459.1"/>
    <property type="molecule type" value="Genomic_DNA"/>
</dbReference>
<dbReference type="RefSeq" id="WP_147243166.1">
    <property type="nucleotide sequence ID" value="NZ_CP025198.1"/>
</dbReference>
<dbReference type="AlphaFoldDB" id="A0A344UT61"/>
<gene>
    <name evidence="2" type="ORF">JS278_01283</name>
</gene>
<evidence type="ECO:0000313" key="2">
    <source>
        <dbReference type="EMBL" id="AXE38459.1"/>
    </source>
</evidence>
<feature type="domain" description="DUF4132" evidence="1">
    <location>
        <begin position="827"/>
        <end position="1009"/>
    </location>
</feature>
<evidence type="ECO:0000259" key="1">
    <source>
        <dbReference type="Pfam" id="PF13569"/>
    </source>
</evidence>
<evidence type="ECO:0000313" key="3">
    <source>
        <dbReference type="Proteomes" id="UP000251995"/>
    </source>
</evidence>
<reference evidence="2 3" key="1">
    <citation type="submission" date="2017-12" db="EMBL/GenBank/DDBJ databases">
        <title>The whole genome sequence of the Acidipropionibacterium virtanenii sp. nov. type strain JS278.</title>
        <authorList>
            <person name="Laine P."/>
            <person name="Deptula P."/>
            <person name="Varmanen P."/>
            <person name="Auvinen P."/>
        </authorList>
    </citation>
    <scope>NUCLEOTIDE SEQUENCE [LARGE SCALE GENOMIC DNA]</scope>
    <source>
        <strain evidence="2 3">JS278</strain>
    </source>
</reference>
<dbReference type="Pfam" id="PF13569">
    <property type="entry name" value="DUF4132"/>
    <property type="match status" value="1"/>
</dbReference>
<dbReference type="Proteomes" id="UP000251995">
    <property type="component" value="Chromosome"/>
</dbReference>
<keyword evidence="3" id="KW-1185">Reference proteome</keyword>
<organism evidence="2 3">
    <name type="scientific">Acidipropionibacterium virtanenii</name>
    <dbReference type="NCBI Taxonomy" id="2057246"/>
    <lineage>
        <taxon>Bacteria</taxon>
        <taxon>Bacillati</taxon>
        <taxon>Actinomycetota</taxon>
        <taxon>Actinomycetes</taxon>
        <taxon>Propionibacteriales</taxon>
        <taxon>Propionibacteriaceae</taxon>
        <taxon>Acidipropionibacterium</taxon>
    </lineage>
</organism>
<accession>A0A344UT61</accession>
<name>A0A344UT61_9ACTN</name>